<dbReference type="PANTHER" id="PTHR30213:SF0">
    <property type="entry name" value="UPF0761 MEMBRANE PROTEIN YIHY"/>
    <property type="match status" value="1"/>
</dbReference>
<feature type="transmembrane region" description="Helical" evidence="6">
    <location>
        <begin position="163"/>
        <end position="185"/>
    </location>
</feature>
<feature type="transmembrane region" description="Helical" evidence="6">
    <location>
        <begin position="205"/>
        <end position="227"/>
    </location>
</feature>
<dbReference type="RefSeq" id="WP_380031130.1">
    <property type="nucleotide sequence ID" value="NZ_JBHSHB010000003.1"/>
</dbReference>
<feature type="transmembrane region" description="Helical" evidence="6">
    <location>
        <begin position="122"/>
        <end position="142"/>
    </location>
</feature>
<evidence type="ECO:0000313" key="8">
    <source>
        <dbReference type="Proteomes" id="UP001595878"/>
    </source>
</evidence>
<protein>
    <submittedName>
        <fullName evidence="7">YihY/virulence factor BrkB family protein</fullName>
    </submittedName>
</protein>
<name>A0ABV9L677_9FLAO</name>
<dbReference type="NCBIfam" id="TIGR00765">
    <property type="entry name" value="yihY_not_rbn"/>
    <property type="match status" value="1"/>
</dbReference>
<comment type="caution">
    <text evidence="7">The sequence shown here is derived from an EMBL/GenBank/DDBJ whole genome shotgun (WGS) entry which is preliminary data.</text>
</comment>
<dbReference type="EMBL" id="JBHSHB010000003">
    <property type="protein sequence ID" value="MFC4688897.1"/>
    <property type="molecule type" value="Genomic_DNA"/>
</dbReference>
<evidence type="ECO:0000313" key="7">
    <source>
        <dbReference type="EMBL" id="MFC4688897.1"/>
    </source>
</evidence>
<evidence type="ECO:0000256" key="1">
    <source>
        <dbReference type="ARBA" id="ARBA00004651"/>
    </source>
</evidence>
<comment type="subcellular location">
    <subcellularLocation>
        <location evidence="1">Cell membrane</location>
        <topology evidence="1">Multi-pass membrane protein</topology>
    </subcellularLocation>
</comment>
<organism evidence="7 8">
    <name type="scientific">Dokdonia genika</name>
    <dbReference type="NCBI Taxonomy" id="308113"/>
    <lineage>
        <taxon>Bacteria</taxon>
        <taxon>Pseudomonadati</taxon>
        <taxon>Bacteroidota</taxon>
        <taxon>Flavobacteriia</taxon>
        <taxon>Flavobacteriales</taxon>
        <taxon>Flavobacteriaceae</taxon>
        <taxon>Dokdonia</taxon>
    </lineage>
</organism>
<feature type="transmembrane region" description="Helical" evidence="6">
    <location>
        <begin position="239"/>
        <end position="262"/>
    </location>
</feature>
<accession>A0ABV9L677</accession>
<dbReference type="Pfam" id="PF03631">
    <property type="entry name" value="Virul_fac_BrkB"/>
    <property type="match status" value="1"/>
</dbReference>
<keyword evidence="4 6" id="KW-1133">Transmembrane helix</keyword>
<evidence type="ECO:0000256" key="4">
    <source>
        <dbReference type="ARBA" id="ARBA00022989"/>
    </source>
</evidence>
<keyword evidence="8" id="KW-1185">Reference proteome</keyword>
<evidence type="ECO:0000256" key="2">
    <source>
        <dbReference type="ARBA" id="ARBA00022475"/>
    </source>
</evidence>
<feature type="transmembrane region" description="Helical" evidence="6">
    <location>
        <begin position="274"/>
        <end position="296"/>
    </location>
</feature>
<keyword evidence="3 6" id="KW-0812">Transmembrane</keyword>
<feature type="transmembrane region" description="Helical" evidence="6">
    <location>
        <begin position="60"/>
        <end position="82"/>
    </location>
</feature>
<evidence type="ECO:0000256" key="6">
    <source>
        <dbReference type="SAM" id="Phobius"/>
    </source>
</evidence>
<dbReference type="Proteomes" id="UP001595878">
    <property type="component" value="Unassembled WGS sequence"/>
</dbReference>
<dbReference type="PIRSF" id="PIRSF035875">
    <property type="entry name" value="RNase_BN"/>
    <property type="match status" value="1"/>
</dbReference>
<keyword evidence="2" id="KW-1003">Cell membrane</keyword>
<evidence type="ECO:0000256" key="3">
    <source>
        <dbReference type="ARBA" id="ARBA00022692"/>
    </source>
</evidence>
<gene>
    <name evidence="7" type="ORF">ACFO5T_00510</name>
</gene>
<sequence>MTSDKTLEQRLMRFKPFCWIVAMLDKVVIPGFEGMTLLNLSRAYFTGIIKGALGSRAGSIAYSFFMAIFPALIFVLNLIPYVPVPDFDIKFMAFIYELIPSQSLDFFRPIISDIAQNERAGLLSVAGLLALFLTANGINSIFSGFEGSHYNEINRSFFRQYAVAIATSIILALLLVTTISVVVYFEYLLVSLKERDFMSTDLDITLLSVGKNVFVLIMIYAVIATLYYFGTKEGRKSRFFSPGALMTTILFMITTYLFGIYIDTFGRYNELYGSIGALLIMMLYIWLNSNLILLGFELNATLQKLRILHKNPN</sequence>
<reference evidence="8" key="1">
    <citation type="journal article" date="2019" name="Int. J. Syst. Evol. Microbiol.">
        <title>The Global Catalogue of Microorganisms (GCM) 10K type strain sequencing project: providing services to taxonomists for standard genome sequencing and annotation.</title>
        <authorList>
            <consortium name="The Broad Institute Genomics Platform"/>
            <consortium name="The Broad Institute Genome Sequencing Center for Infectious Disease"/>
            <person name="Wu L."/>
            <person name="Ma J."/>
        </authorList>
    </citation>
    <scope>NUCLEOTIDE SEQUENCE [LARGE SCALE GENOMIC DNA]</scope>
    <source>
        <strain evidence="8">CGMCC 4.7427</strain>
    </source>
</reference>
<dbReference type="InterPro" id="IPR017039">
    <property type="entry name" value="Virul_fac_BrkB"/>
</dbReference>
<proteinExistence type="predicted"/>
<dbReference type="PANTHER" id="PTHR30213">
    <property type="entry name" value="INNER MEMBRANE PROTEIN YHJD"/>
    <property type="match status" value="1"/>
</dbReference>
<evidence type="ECO:0000256" key="5">
    <source>
        <dbReference type="ARBA" id="ARBA00023136"/>
    </source>
</evidence>
<keyword evidence="5 6" id="KW-0472">Membrane</keyword>